<dbReference type="HOGENOM" id="CLU_092327_1_0_6"/>
<dbReference type="eggNOG" id="COG2442">
    <property type="taxonomic scope" value="Bacteria"/>
</dbReference>
<dbReference type="EMBL" id="AFOY02000018">
    <property type="protein sequence ID" value="EXF92399.1"/>
    <property type="molecule type" value="Genomic_DNA"/>
</dbReference>
<evidence type="ECO:0000313" key="2">
    <source>
        <dbReference type="EMBL" id="EXF92399.1"/>
    </source>
</evidence>
<gene>
    <name evidence="2" type="ORF">HK44_012690</name>
</gene>
<organism evidence="2 3">
    <name type="scientific">Pseudomonas fluorescens HK44</name>
    <dbReference type="NCBI Taxonomy" id="1042209"/>
    <lineage>
        <taxon>Bacteria</taxon>
        <taxon>Pseudomonadati</taxon>
        <taxon>Pseudomonadota</taxon>
        <taxon>Gammaproteobacteria</taxon>
        <taxon>Pseudomonadales</taxon>
        <taxon>Pseudomonadaceae</taxon>
        <taxon>Pseudomonas</taxon>
    </lineage>
</organism>
<evidence type="ECO:0000313" key="3">
    <source>
        <dbReference type="Proteomes" id="UP000022611"/>
    </source>
</evidence>
<evidence type="ECO:0000259" key="1">
    <source>
        <dbReference type="Pfam" id="PF21321"/>
    </source>
</evidence>
<protein>
    <recommendedName>
        <fullName evidence="1">Putative antitoxin VapB45-like DNA-binding HTH domain-containing protein</fullName>
    </recommendedName>
</protein>
<dbReference type="Proteomes" id="UP000022611">
    <property type="component" value="Unassembled WGS sequence"/>
</dbReference>
<proteinExistence type="predicted"/>
<feature type="domain" description="Putative antitoxin VapB45-like DNA-binding HTH" evidence="1">
    <location>
        <begin position="15"/>
        <end position="89"/>
    </location>
</feature>
<dbReference type="OrthoDB" id="940717at2"/>
<dbReference type="RefSeq" id="WP_019691733.1">
    <property type="nucleotide sequence ID" value="NZ_AFOY02000018.1"/>
</dbReference>
<reference evidence="2 3" key="1">
    <citation type="journal article" date="2011" name="J. Bacteriol.">
        <title>Draft genome sequence of the polycyclic aromatic hydrocarbon-degrading, genetically engineered bioluminescent bioreporter Pseudomonas fluorescens HK44.</title>
        <authorList>
            <person name="Chauhan A."/>
            <person name="Layton A.C."/>
            <person name="Williams D.E."/>
            <person name="Smartt A.E."/>
            <person name="Ripp S."/>
            <person name="Karpinets T.V."/>
            <person name="Brown S.D."/>
            <person name="Sayler G.S."/>
        </authorList>
    </citation>
    <scope>NUCLEOTIDE SEQUENCE [LARGE SCALE GENOMIC DNA]</scope>
    <source>
        <strain evidence="2 3">HK44</strain>
    </source>
</reference>
<dbReference type="AlphaFoldDB" id="A0A010RTX9"/>
<name>A0A010RTX9_PSEFL</name>
<dbReference type="PATRIC" id="fig|1042209.11.peg.4949"/>
<comment type="caution">
    <text evidence="2">The sequence shown here is derived from an EMBL/GenBank/DDBJ whole genome shotgun (WGS) entry which is preliminary data.</text>
</comment>
<dbReference type="Pfam" id="PF21321">
    <property type="entry name" value="HTH_66"/>
    <property type="match status" value="1"/>
</dbReference>
<accession>A0A010RTX9</accession>
<sequence length="230" mass="25259">MQRTALPSHLVGIGLYTPAEAALYTGIPAADIRRWLFGYTAHGALHPGLWAPELADLGEPILGFHDLLEIRFVHAFRKYGVSLQAIRSASVQAKAMFDQAYPFTCKRFQTDGRSIFATVMDELGDDALLDLVKRQYAFKQVITPSLYEGIDYTGSGAAQRWYPIKRSKAIVLDPSRNFGKPVLSVTGIDTATVFSAYQAEGNDAKRVAQLYEIPASAVDAAVNFELRNAA</sequence>
<dbReference type="InterPro" id="IPR048708">
    <property type="entry name" value="VapB45-like_HTH"/>
</dbReference>